<proteinExistence type="predicted"/>
<reference evidence="1 2" key="1">
    <citation type="journal article" date="2019" name="Nat. Plants">
        <title>Genome sequencing of Musa balbisiana reveals subgenome evolution and function divergence in polyploid bananas.</title>
        <authorList>
            <person name="Yao X."/>
        </authorList>
    </citation>
    <scope>NUCLEOTIDE SEQUENCE [LARGE SCALE GENOMIC DNA]</scope>
    <source>
        <strain evidence="2">cv. DH-PKW</strain>
        <tissue evidence="1">Leaves</tissue>
    </source>
</reference>
<accession>A0A4S8J034</accession>
<evidence type="ECO:0000313" key="2">
    <source>
        <dbReference type="Proteomes" id="UP000317650"/>
    </source>
</evidence>
<keyword evidence="2" id="KW-1185">Reference proteome</keyword>
<organism evidence="1 2">
    <name type="scientific">Musa balbisiana</name>
    <name type="common">Banana</name>
    <dbReference type="NCBI Taxonomy" id="52838"/>
    <lineage>
        <taxon>Eukaryota</taxon>
        <taxon>Viridiplantae</taxon>
        <taxon>Streptophyta</taxon>
        <taxon>Embryophyta</taxon>
        <taxon>Tracheophyta</taxon>
        <taxon>Spermatophyta</taxon>
        <taxon>Magnoliopsida</taxon>
        <taxon>Liliopsida</taxon>
        <taxon>Zingiberales</taxon>
        <taxon>Musaceae</taxon>
        <taxon>Musa</taxon>
    </lineage>
</organism>
<evidence type="ECO:0000313" key="1">
    <source>
        <dbReference type="EMBL" id="THU54637.1"/>
    </source>
</evidence>
<dbReference type="Proteomes" id="UP000317650">
    <property type="component" value="Chromosome 10"/>
</dbReference>
<comment type="caution">
    <text evidence="1">The sequence shown here is derived from an EMBL/GenBank/DDBJ whole genome shotgun (WGS) entry which is preliminary data.</text>
</comment>
<dbReference type="EMBL" id="PYDT01000008">
    <property type="protein sequence ID" value="THU54637.1"/>
    <property type="molecule type" value="Genomic_DNA"/>
</dbReference>
<name>A0A4S8J034_MUSBA</name>
<sequence>MSEKESSVCYKDGWGCLLEDLWKSTVTTYTLASASHGVLPGINGVPEEAIHAFTQRRKLICVQALRTHIATDLKISNVSAHSSLFRYAGRPKLEEISHRKALIKTKTFNRPFRIFSYSAGDTFRPVPAVALRWISSLLAFSSVTRDSFVYPVPALFLIAVVQLRLDLGRGRSRGGRGGHPLAAELRLHLLLEKEAPAAATAAPLLRSSPAASTRKERNQFEYNVAAFLMAF</sequence>
<dbReference type="AlphaFoldDB" id="A0A4S8J034"/>
<protein>
    <submittedName>
        <fullName evidence="1">Uncharacterized protein</fullName>
    </submittedName>
</protein>
<gene>
    <name evidence="1" type="ORF">C4D60_Mb10t27250</name>
</gene>